<dbReference type="SUPFAM" id="SSF49899">
    <property type="entry name" value="Concanavalin A-like lectins/glucanases"/>
    <property type="match status" value="2"/>
</dbReference>
<dbReference type="InterPro" id="IPR013320">
    <property type="entry name" value="ConA-like_dom_sf"/>
</dbReference>
<evidence type="ECO:0000313" key="4">
    <source>
        <dbReference type="Proteomes" id="UP000663829"/>
    </source>
</evidence>
<dbReference type="EMBL" id="CAJOBC010038534">
    <property type="protein sequence ID" value="CAF4131456.1"/>
    <property type="molecule type" value="Genomic_DNA"/>
</dbReference>
<organism evidence="2 4">
    <name type="scientific">Didymodactylos carnosus</name>
    <dbReference type="NCBI Taxonomy" id="1234261"/>
    <lineage>
        <taxon>Eukaryota</taxon>
        <taxon>Metazoa</taxon>
        <taxon>Spiralia</taxon>
        <taxon>Gnathifera</taxon>
        <taxon>Rotifera</taxon>
        <taxon>Eurotatoria</taxon>
        <taxon>Bdelloidea</taxon>
        <taxon>Philodinida</taxon>
        <taxon>Philodinidae</taxon>
        <taxon>Didymodactylos</taxon>
    </lineage>
</organism>
<dbReference type="OrthoDB" id="347083at2759"/>
<dbReference type="AlphaFoldDB" id="A0A815DUZ3"/>
<gene>
    <name evidence="2" type="ORF">GPM918_LOCUS28633</name>
    <name evidence="3" type="ORF">SRO942_LOCUS29146</name>
</gene>
<keyword evidence="4" id="KW-1185">Reference proteome</keyword>
<dbReference type="EMBL" id="CAJNOQ010012581">
    <property type="protein sequence ID" value="CAF1303364.1"/>
    <property type="molecule type" value="Genomic_DNA"/>
</dbReference>
<reference evidence="2" key="1">
    <citation type="submission" date="2021-02" db="EMBL/GenBank/DDBJ databases">
        <authorList>
            <person name="Nowell W R."/>
        </authorList>
    </citation>
    <scope>NUCLEOTIDE SEQUENCE</scope>
</reference>
<feature type="compositionally biased region" description="Low complexity" evidence="1">
    <location>
        <begin position="93"/>
        <end position="110"/>
    </location>
</feature>
<feature type="region of interest" description="Disordered" evidence="1">
    <location>
        <begin position="93"/>
        <end position="120"/>
    </location>
</feature>
<comment type="caution">
    <text evidence="2">The sequence shown here is derived from an EMBL/GenBank/DDBJ whole genome shotgun (WGS) entry which is preliminary data.</text>
</comment>
<evidence type="ECO:0008006" key="5">
    <source>
        <dbReference type="Google" id="ProtNLM"/>
    </source>
</evidence>
<sequence>QCLVPNDMYEKHVVGKVPMYGYNEEEWKLLSIPNTICVNSIRCQEAICYPLALASIQTCPPSSRILTTTSTSAAAVTTARITTIVRTTTKRATTATAKTTSKATKKPTTIQTADSSHSNNSSQGIAFIIKKIVESSPATTITTTSAPILAYWNFEGNGNDLYGVYNETSNCGSCQYLTSGFYGGTYFYIPNTNNYMQVPASSYFNLNSRSFTFEAWVYFYSMTTDQPIFSQCTCTTCTSQCLFFLVRSSKLYMGFNFNDLSGSTTLSVNNWYHVAFVYNYQTFQQFIYLDGVQDAVRSSVTTPYLGTNGSMYFGFSPNLISTYYYGMIDNAQLTTRAKSSAEILADATLVFYYSFDQPNPYYDNGQNRLNATVTSLLSSASRHVGQAIRLTSTSSYLQICCFTGVGWPSSKSLTFAMWVYPLSINGGTLIYSTQGYQMLGFTYSGQIAAQILSQSPMYAWQYIYGAVVVVNTWAHVACTFSVTNGFILYVNGVSQGAITGISTYYFNYNLQTIQIGSSYQGSIDELYAYRRELSSTEILTLASV</sequence>
<accession>A0A815DUZ3</accession>
<protein>
    <recommendedName>
        <fullName evidence="5">LamG domain-containing protein</fullName>
    </recommendedName>
</protein>
<evidence type="ECO:0000313" key="2">
    <source>
        <dbReference type="EMBL" id="CAF1303364.1"/>
    </source>
</evidence>
<dbReference type="Pfam" id="PF13385">
    <property type="entry name" value="Laminin_G_3"/>
    <property type="match status" value="2"/>
</dbReference>
<evidence type="ECO:0000256" key="1">
    <source>
        <dbReference type="SAM" id="MobiDB-lite"/>
    </source>
</evidence>
<proteinExistence type="predicted"/>
<dbReference type="Proteomes" id="UP000681722">
    <property type="component" value="Unassembled WGS sequence"/>
</dbReference>
<name>A0A815DUZ3_9BILA</name>
<dbReference type="Gene3D" id="2.60.120.200">
    <property type="match status" value="2"/>
</dbReference>
<feature type="non-terminal residue" evidence="2">
    <location>
        <position position="1"/>
    </location>
</feature>
<evidence type="ECO:0000313" key="3">
    <source>
        <dbReference type="EMBL" id="CAF4131456.1"/>
    </source>
</evidence>
<feature type="compositionally biased region" description="Polar residues" evidence="1">
    <location>
        <begin position="111"/>
        <end position="120"/>
    </location>
</feature>
<dbReference type="Proteomes" id="UP000663829">
    <property type="component" value="Unassembled WGS sequence"/>
</dbReference>